<protein>
    <submittedName>
        <fullName evidence="1">Uncharacterized protein</fullName>
    </submittedName>
</protein>
<name>Q1M389_RHIJ3</name>
<evidence type="ECO:0000313" key="1">
    <source>
        <dbReference type="EMBL" id="CAK12437.1"/>
    </source>
</evidence>
<organism evidence="1 2">
    <name type="scientific">Rhizobium johnstonii (strain DSM 114642 / LMG 32736 / 3841)</name>
    <name type="common">Rhizobium leguminosarum bv. viciae</name>
    <dbReference type="NCBI Taxonomy" id="216596"/>
    <lineage>
        <taxon>Bacteria</taxon>
        <taxon>Pseudomonadati</taxon>
        <taxon>Pseudomonadota</taxon>
        <taxon>Alphaproteobacteria</taxon>
        <taxon>Hyphomicrobiales</taxon>
        <taxon>Rhizobiaceae</taxon>
        <taxon>Rhizobium/Agrobacterium group</taxon>
        <taxon>Rhizobium</taxon>
        <taxon>Rhizobium johnstonii</taxon>
    </lineage>
</organism>
<dbReference type="HOGENOM" id="CLU_2384127_0_0_5"/>
<gene>
    <name evidence="1" type="ordered locus">pRL120728</name>
</gene>
<geneLocation type="plasmid" evidence="2">
    <name>pRL12</name>
</geneLocation>
<dbReference type="Proteomes" id="UP000006575">
    <property type="component" value="Plasmid pRL12"/>
</dbReference>
<dbReference type="EnsemblBacteria" id="CAK12437">
    <property type="protein sequence ID" value="CAK12437"/>
    <property type="gene ID" value="pRL120728"/>
</dbReference>
<reference evidence="1 2" key="1">
    <citation type="journal article" date="2006" name="Genome Biol.">
        <title>The genome of Rhizobium leguminosarum has recognizable core and accessory components.</title>
        <authorList>
            <person name="Young J.W."/>
            <person name="Crossman L.C."/>
            <person name="Johnston A.W.B."/>
            <person name="Thomson N.R."/>
            <person name="Ghazoui Z.F."/>
            <person name="Hull K.H."/>
            <person name="Wexler M."/>
            <person name="Curson A.R.J."/>
            <person name="Todd J.D."/>
            <person name="Poole P.S."/>
            <person name="Mauchline T.H."/>
            <person name="East A.K."/>
            <person name="Quail M.A."/>
            <person name="Churcher C."/>
            <person name="Arrowsmith C."/>
            <person name="Cherevach A."/>
            <person name="Chillingworth T."/>
            <person name="Clarke K."/>
            <person name="Cronin A."/>
            <person name="Davis P."/>
            <person name="Fraser A."/>
            <person name="Hance Z."/>
            <person name="Hauser H."/>
            <person name="Jagels K."/>
            <person name="Moule S."/>
            <person name="Mungall K."/>
            <person name="Norbertczak H."/>
            <person name="Rabbinowitsch E."/>
            <person name="Sanders M."/>
            <person name="Simmonds M."/>
            <person name="Whitehead S."/>
            <person name="Parkhill J."/>
        </authorList>
    </citation>
    <scope>NUCLEOTIDE SEQUENCE [LARGE SCALE GENOMIC DNA]</scope>
    <source>
        <strain evidence="2">DSM 114642 / LMG 32736 / 3841</strain>
    </source>
</reference>
<dbReference type="AlphaFoldDB" id="Q1M389"/>
<sequence>MQCPTDPVCESGLRPAFDRARQRSNGFVHIENHVPEPLDLMIKLVDLDFVEVVILKPSPHCIDKALSSPNDIKSASYDDVEHAYPLSSIMKGRP</sequence>
<proteinExistence type="predicted"/>
<keyword evidence="2" id="KW-1185">Reference proteome</keyword>
<accession>Q1M389</accession>
<evidence type="ECO:0000313" key="2">
    <source>
        <dbReference type="Proteomes" id="UP000006575"/>
    </source>
</evidence>
<dbReference type="KEGG" id="rle:pRL120728"/>
<dbReference type="eggNOG" id="ENOG502ZZJD">
    <property type="taxonomic scope" value="Bacteria"/>
</dbReference>
<dbReference type="EMBL" id="AM236086">
    <property type="protein sequence ID" value="CAK12437.1"/>
    <property type="molecule type" value="Genomic_DNA"/>
</dbReference>